<dbReference type="EMBL" id="JACAZI010000002">
    <property type="protein sequence ID" value="KAF7369285.1"/>
    <property type="molecule type" value="Genomic_DNA"/>
</dbReference>
<dbReference type="Proteomes" id="UP000620124">
    <property type="component" value="Unassembled WGS sequence"/>
</dbReference>
<comment type="caution">
    <text evidence="1">The sequence shown here is derived from an EMBL/GenBank/DDBJ whole genome shotgun (WGS) entry which is preliminary data.</text>
</comment>
<name>A0A8H6YYA8_9AGAR</name>
<accession>A0A8H6YYA8</accession>
<dbReference type="InterPro" id="IPR011990">
    <property type="entry name" value="TPR-like_helical_dom_sf"/>
</dbReference>
<dbReference type="OrthoDB" id="414698at2759"/>
<protein>
    <submittedName>
        <fullName evidence="1">Uncharacterized protein</fullName>
    </submittedName>
</protein>
<reference evidence="1" key="1">
    <citation type="submission" date="2020-05" db="EMBL/GenBank/DDBJ databases">
        <title>Mycena genomes resolve the evolution of fungal bioluminescence.</title>
        <authorList>
            <person name="Tsai I.J."/>
        </authorList>
    </citation>
    <scope>NUCLEOTIDE SEQUENCE</scope>
    <source>
        <strain evidence="1">CCC161011</strain>
    </source>
</reference>
<sequence>MAEDLKRILTADLFHFMVECRIPFSKAEPLDFVEVGRDFMSGDFADRCQERAWLALLALSRVGLENIPDMMDFLPPPADPDFPVQCLGLQLVLDQAPRSLCSVNSTDGRYVNSYFDPIAQRLVDTWVSLPAKQRPDSWANRKDSMSLDYWILLRLWLGAPLVHNGTVESQKRALAFTEETRTVVEQLTEQDDPNRADRDTILSDVYAFPRIIMEEGAPVGEGVNVATWSWWALKLMDVHKPIVDRFGRYPYQNAIRGLESTEKEKEWIEKTNHFAEAPPDVAKKVKEDIAQGRWTPLGG</sequence>
<dbReference type="Gene3D" id="1.25.40.10">
    <property type="entry name" value="Tetratricopeptide repeat domain"/>
    <property type="match status" value="1"/>
</dbReference>
<evidence type="ECO:0000313" key="2">
    <source>
        <dbReference type="Proteomes" id="UP000620124"/>
    </source>
</evidence>
<proteinExistence type="predicted"/>
<evidence type="ECO:0000313" key="1">
    <source>
        <dbReference type="EMBL" id="KAF7369285.1"/>
    </source>
</evidence>
<keyword evidence="2" id="KW-1185">Reference proteome</keyword>
<dbReference type="Pfam" id="PF06041">
    <property type="entry name" value="DUF924"/>
    <property type="match status" value="1"/>
</dbReference>
<organism evidence="1 2">
    <name type="scientific">Mycena venus</name>
    <dbReference type="NCBI Taxonomy" id="2733690"/>
    <lineage>
        <taxon>Eukaryota</taxon>
        <taxon>Fungi</taxon>
        <taxon>Dikarya</taxon>
        <taxon>Basidiomycota</taxon>
        <taxon>Agaricomycotina</taxon>
        <taxon>Agaricomycetes</taxon>
        <taxon>Agaricomycetidae</taxon>
        <taxon>Agaricales</taxon>
        <taxon>Marasmiineae</taxon>
        <taxon>Mycenaceae</taxon>
        <taxon>Mycena</taxon>
    </lineage>
</organism>
<gene>
    <name evidence="1" type="ORF">MVEN_00256300</name>
</gene>
<dbReference type="SUPFAM" id="SSF48452">
    <property type="entry name" value="TPR-like"/>
    <property type="match status" value="1"/>
</dbReference>
<dbReference type="AlphaFoldDB" id="A0A8H6YYA8"/>
<dbReference type="InterPro" id="IPR010323">
    <property type="entry name" value="DUF924"/>
</dbReference>